<evidence type="ECO:0000313" key="2">
    <source>
        <dbReference type="EMBL" id="KAJ0409391.1"/>
    </source>
</evidence>
<dbReference type="InterPro" id="IPR029068">
    <property type="entry name" value="Glyas_Bleomycin-R_OHBP_Dase"/>
</dbReference>
<sequence length="170" mass="19554">MNRTILRVMHAKPRFPSVLGQRWRSDATIAPFHLAVPVHDLQKAKAFYGDVMGFVEGRSSTYWQDYNMFGHQLVVHEVSKDYKAPEFHNPVDADDVPVPHFGIALSVNDFRALAQRVQDSGVKFIIEPHLRFEGRKGEQWTMFFKDPSGNSLEFKAMTNPENLFAKYVEN</sequence>
<name>A0AAD5MBL0_PYTIN</name>
<dbReference type="Gene3D" id="3.10.180.10">
    <property type="entry name" value="2,3-Dihydroxybiphenyl 1,2-Dioxygenase, domain 1"/>
    <property type="match status" value="1"/>
</dbReference>
<dbReference type="PROSITE" id="PS51819">
    <property type="entry name" value="VOC"/>
    <property type="match status" value="1"/>
</dbReference>
<dbReference type="AlphaFoldDB" id="A0AAD5MBL0"/>
<evidence type="ECO:0000313" key="3">
    <source>
        <dbReference type="Proteomes" id="UP001209570"/>
    </source>
</evidence>
<gene>
    <name evidence="2" type="ORF">P43SY_002281</name>
</gene>
<comment type="caution">
    <text evidence="2">The sequence shown here is derived from an EMBL/GenBank/DDBJ whole genome shotgun (WGS) entry which is preliminary data.</text>
</comment>
<dbReference type="PANTHER" id="PTHR39434">
    <property type="match status" value="1"/>
</dbReference>
<protein>
    <recommendedName>
        <fullName evidence="1">VOC domain-containing protein</fullName>
    </recommendedName>
</protein>
<dbReference type="PANTHER" id="PTHR39434:SF1">
    <property type="entry name" value="VOC DOMAIN-CONTAINING PROTEIN"/>
    <property type="match status" value="1"/>
</dbReference>
<keyword evidence="3" id="KW-1185">Reference proteome</keyword>
<dbReference type="InterPro" id="IPR004360">
    <property type="entry name" value="Glyas_Fos-R_dOase_dom"/>
</dbReference>
<dbReference type="InterPro" id="IPR037523">
    <property type="entry name" value="VOC_core"/>
</dbReference>
<dbReference type="SUPFAM" id="SSF54593">
    <property type="entry name" value="Glyoxalase/Bleomycin resistance protein/Dihydroxybiphenyl dioxygenase"/>
    <property type="match status" value="1"/>
</dbReference>
<organism evidence="2 3">
    <name type="scientific">Pythium insidiosum</name>
    <name type="common">Pythiosis disease agent</name>
    <dbReference type="NCBI Taxonomy" id="114742"/>
    <lineage>
        <taxon>Eukaryota</taxon>
        <taxon>Sar</taxon>
        <taxon>Stramenopiles</taxon>
        <taxon>Oomycota</taxon>
        <taxon>Peronosporomycetes</taxon>
        <taxon>Pythiales</taxon>
        <taxon>Pythiaceae</taxon>
        <taxon>Pythium</taxon>
    </lineage>
</organism>
<dbReference type="Pfam" id="PF00903">
    <property type="entry name" value="Glyoxalase"/>
    <property type="match status" value="1"/>
</dbReference>
<dbReference type="CDD" id="cd08357">
    <property type="entry name" value="VOC_like"/>
    <property type="match status" value="1"/>
</dbReference>
<evidence type="ECO:0000259" key="1">
    <source>
        <dbReference type="PROSITE" id="PS51819"/>
    </source>
</evidence>
<dbReference type="Proteomes" id="UP001209570">
    <property type="component" value="Unassembled WGS sequence"/>
</dbReference>
<proteinExistence type="predicted"/>
<feature type="domain" description="VOC" evidence="1">
    <location>
        <begin position="30"/>
        <end position="157"/>
    </location>
</feature>
<reference evidence="2" key="1">
    <citation type="submission" date="2021-12" db="EMBL/GenBank/DDBJ databases">
        <title>Prjna785345.</title>
        <authorList>
            <person name="Rujirawat T."/>
            <person name="Krajaejun T."/>
        </authorList>
    </citation>
    <scope>NUCLEOTIDE SEQUENCE</scope>
    <source>
        <strain evidence="2">Pi057C3</strain>
    </source>
</reference>
<dbReference type="EMBL" id="JAKCXM010000004">
    <property type="protein sequence ID" value="KAJ0409391.1"/>
    <property type="molecule type" value="Genomic_DNA"/>
</dbReference>
<accession>A0AAD5MBL0</accession>